<dbReference type="EMBL" id="CDHK01000023">
    <property type="protein sequence ID" value="CEJ62794.1"/>
    <property type="molecule type" value="Genomic_DNA"/>
</dbReference>
<evidence type="ECO:0000313" key="4">
    <source>
        <dbReference type="Proteomes" id="UP000042958"/>
    </source>
</evidence>
<gene>
    <name evidence="3" type="ORF">PMG11_11281</name>
</gene>
<keyword evidence="1" id="KW-0732">Signal</keyword>
<proteinExistence type="predicted"/>
<dbReference type="OrthoDB" id="5059029at2759"/>
<evidence type="ECO:0000259" key="2">
    <source>
        <dbReference type="Pfam" id="PF20521"/>
    </source>
</evidence>
<keyword evidence="4" id="KW-1185">Reference proteome</keyword>
<organism evidence="3 4">
    <name type="scientific">Penicillium brasilianum</name>
    <dbReference type="NCBI Taxonomy" id="104259"/>
    <lineage>
        <taxon>Eukaryota</taxon>
        <taxon>Fungi</taxon>
        <taxon>Dikarya</taxon>
        <taxon>Ascomycota</taxon>
        <taxon>Pezizomycotina</taxon>
        <taxon>Eurotiomycetes</taxon>
        <taxon>Eurotiomycetidae</taxon>
        <taxon>Eurotiales</taxon>
        <taxon>Aspergillaceae</taxon>
        <taxon>Penicillium</taxon>
    </lineage>
</organism>
<feature type="chain" id="PRO_5002523173" description="Secreted protein CSS2 C-terminal domain-containing protein" evidence="1">
    <location>
        <begin position="21"/>
        <end position="201"/>
    </location>
</feature>
<dbReference type="Pfam" id="PF20521">
    <property type="entry name" value="DUF6736"/>
    <property type="match status" value="1"/>
</dbReference>
<feature type="signal peptide" evidence="1">
    <location>
        <begin position="1"/>
        <end position="20"/>
    </location>
</feature>
<feature type="domain" description="Secreted protein CSS2 C-terminal" evidence="2">
    <location>
        <begin position="59"/>
        <end position="183"/>
    </location>
</feature>
<evidence type="ECO:0000313" key="3">
    <source>
        <dbReference type="EMBL" id="CEJ62794.1"/>
    </source>
</evidence>
<evidence type="ECO:0000256" key="1">
    <source>
        <dbReference type="SAM" id="SignalP"/>
    </source>
</evidence>
<reference evidence="4" key="1">
    <citation type="journal article" date="2015" name="Genome Announc.">
        <title>Draft genome sequence of the fungus Penicillium brasilianum MG11.</title>
        <authorList>
            <person name="Horn F."/>
            <person name="Linde J."/>
            <person name="Mattern D.J."/>
            <person name="Walther G."/>
            <person name="Guthke R."/>
            <person name="Brakhage A.A."/>
            <person name="Valiante V."/>
        </authorList>
    </citation>
    <scope>NUCLEOTIDE SEQUENCE [LARGE SCALE GENOMIC DNA]</scope>
    <source>
        <strain evidence="4">MG11</strain>
    </source>
</reference>
<protein>
    <recommendedName>
        <fullName evidence="2">Secreted protein CSS2 C-terminal domain-containing protein</fullName>
    </recommendedName>
</protein>
<name>A0A0F7U1D5_PENBI</name>
<dbReference type="Proteomes" id="UP000042958">
    <property type="component" value="Unassembled WGS sequence"/>
</dbReference>
<sequence>MLLLKGLLMAACCFSTSVQASTWPSSIDGQPTPDRWLQISLNQTTTATTNLSTRDIDTGLVERTPIRVCERIISTTASCVVITNFVISMAKSLASTIKELSNQGSCNTMHGTYESLSWVYYSSGRNCDTTAQHDTIAGAIKKYLADTNGNKLCGTECLRMDHGGTWDGWLKIGPTASFKSNAYCGPSLSFSSCLSGGNNDI</sequence>
<dbReference type="InterPro" id="IPR046624">
    <property type="entry name" value="CSS2_C"/>
</dbReference>
<dbReference type="AlphaFoldDB" id="A0A0F7U1D5"/>
<accession>A0A0F7U1D5</accession>